<dbReference type="PANTHER" id="PTHR24359">
    <property type="entry name" value="SERINE/THREONINE-PROTEIN KINASE SBK1"/>
    <property type="match status" value="1"/>
</dbReference>
<proteinExistence type="predicted"/>
<dbReference type="GO" id="GO:0004674">
    <property type="term" value="F:protein serine/threonine kinase activity"/>
    <property type="evidence" value="ECO:0007669"/>
    <property type="project" value="TreeGrafter"/>
</dbReference>
<name>A0A9W8NI49_9PEZI</name>
<sequence>MPDGFGPVNLFDREVFTLEKLANFDHKHLVTLSGSFSRGDRHYILFPWANGGNLRELWVKDPRLLNRKFMFHVLEQLTGLMGALCLMHNEKFRHGDLKPENILIFHEDEHEGQIGTLKISDMGQAQCHQQQTCYRSQPTQTRIGTMRYEAPEAVISINKPRSRLYDVWSMGCIFLEFIVWLLDGPAGLEALARDTQGGTRQATFFDIKPRDQGGSQADLHSAVRTRLVSLMRHEAWTVDTSLGDLVRVVSDQMLVISLPQGGSFDKDPSPLTSNLLAKPMAELSVSPEAGVIPDLAAETSSSLPNSYIKQRADASKITKSLERICGMAREESTYLLPSDIIDTKRGDDVDTLGGTS</sequence>
<evidence type="ECO:0000313" key="2">
    <source>
        <dbReference type="EMBL" id="KAJ3577070.1"/>
    </source>
</evidence>
<dbReference type="SMART" id="SM00220">
    <property type="entry name" value="S_TKc"/>
    <property type="match status" value="1"/>
</dbReference>
<dbReference type="VEuPathDB" id="FungiDB:F4678DRAFT_371247"/>
<dbReference type="SUPFAM" id="SSF56112">
    <property type="entry name" value="Protein kinase-like (PK-like)"/>
    <property type="match status" value="1"/>
</dbReference>
<dbReference type="Gene3D" id="1.10.510.10">
    <property type="entry name" value="Transferase(Phosphotransferase) domain 1"/>
    <property type="match status" value="1"/>
</dbReference>
<reference evidence="2" key="1">
    <citation type="submission" date="2022-07" db="EMBL/GenBank/DDBJ databases">
        <title>Genome Sequence of Xylaria arbuscula.</title>
        <authorList>
            <person name="Buettner E."/>
        </authorList>
    </citation>
    <scope>NUCLEOTIDE SEQUENCE</scope>
    <source>
        <strain evidence="2">VT107</strain>
    </source>
</reference>
<dbReference type="PROSITE" id="PS00108">
    <property type="entry name" value="PROTEIN_KINASE_ST"/>
    <property type="match status" value="1"/>
</dbReference>
<dbReference type="Pfam" id="PF00069">
    <property type="entry name" value="Pkinase"/>
    <property type="match status" value="1"/>
</dbReference>
<evidence type="ECO:0000313" key="3">
    <source>
        <dbReference type="Proteomes" id="UP001148614"/>
    </source>
</evidence>
<dbReference type="PROSITE" id="PS50011">
    <property type="entry name" value="PROTEIN_KINASE_DOM"/>
    <property type="match status" value="1"/>
</dbReference>
<dbReference type="Proteomes" id="UP001148614">
    <property type="component" value="Unassembled WGS sequence"/>
</dbReference>
<accession>A0A9W8NI49</accession>
<keyword evidence="3" id="KW-1185">Reference proteome</keyword>
<evidence type="ECO:0000259" key="1">
    <source>
        <dbReference type="PROSITE" id="PS50011"/>
    </source>
</evidence>
<dbReference type="PANTHER" id="PTHR24359:SF1">
    <property type="entry name" value="INHIBITOR OF NUCLEAR FACTOR KAPPA-B KINASE EPSILON SUBUNIT HOMOLOG 1-RELATED"/>
    <property type="match status" value="1"/>
</dbReference>
<dbReference type="InterPro" id="IPR011009">
    <property type="entry name" value="Kinase-like_dom_sf"/>
</dbReference>
<dbReference type="AlphaFoldDB" id="A0A9W8NI49"/>
<gene>
    <name evidence="2" type="ORF">NPX13_g3500</name>
</gene>
<feature type="domain" description="Protein kinase" evidence="1">
    <location>
        <begin position="1"/>
        <end position="236"/>
    </location>
</feature>
<dbReference type="CDD" id="cd00180">
    <property type="entry name" value="PKc"/>
    <property type="match status" value="1"/>
</dbReference>
<dbReference type="InterPro" id="IPR008271">
    <property type="entry name" value="Ser/Thr_kinase_AS"/>
</dbReference>
<dbReference type="EMBL" id="JANPWZ010000439">
    <property type="protein sequence ID" value="KAJ3577070.1"/>
    <property type="molecule type" value="Genomic_DNA"/>
</dbReference>
<dbReference type="GO" id="GO:0005524">
    <property type="term" value="F:ATP binding"/>
    <property type="evidence" value="ECO:0007669"/>
    <property type="project" value="InterPro"/>
</dbReference>
<comment type="caution">
    <text evidence="2">The sequence shown here is derived from an EMBL/GenBank/DDBJ whole genome shotgun (WGS) entry which is preliminary data.</text>
</comment>
<organism evidence="2 3">
    <name type="scientific">Xylaria arbuscula</name>
    <dbReference type="NCBI Taxonomy" id="114810"/>
    <lineage>
        <taxon>Eukaryota</taxon>
        <taxon>Fungi</taxon>
        <taxon>Dikarya</taxon>
        <taxon>Ascomycota</taxon>
        <taxon>Pezizomycotina</taxon>
        <taxon>Sordariomycetes</taxon>
        <taxon>Xylariomycetidae</taxon>
        <taxon>Xylariales</taxon>
        <taxon>Xylariaceae</taxon>
        <taxon>Xylaria</taxon>
    </lineage>
</organism>
<dbReference type="InterPro" id="IPR000719">
    <property type="entry name" value="Prot_kinase_dom"/>
</dbReference>
<protein>
    <recommendedName>
        <fullName evidence="1">Protein kinase domain-containing protein</fullName>
    </recommendedName>
</protein>